<keyword evidence="8" id="KW-1185">Reference proteome</keyword>
<dbReference type="InterPro" id="IPR050438">
    <property type="entry name" value="LMW_PTPase"/>
</dbReference>
<dbReference type="Proteomes" id="UP000602004">
    <property type="component" value="Unassembled WGS sequence"/>
</dbReference>
<gene>
    <name evidence="7" type="ORF">GCM10011400_64850</name>
</gene>
<dbReference type="Pfam" id="PF01451">
    <property type="entry name" value="LMWPc"/>
    <property type="match status" value="1"/>
</dbReference>
<evidence type="ECO:0000256" key="3">
    <source>
        <dbReference type="ARBA" id="ARBA00022801"/>
    </source>
</evidence>
<dbReference type="PANTHER" id="PTHR11717:SF31">
    <property type="entry name" value="LOW MOLECULAR WEIGHT PROTEIN-TYROSINE-PHOSPHATASE ETP-RELATED"/>
    <property type="match status" value="1"/>
</dbReference>
<evidence type="ECO:0000256" key="2">
    <source>
        <dbReference type="ARBA" id="ARBA00013064"/>
    </source>
</evidence>
<sequence length="128" mass="14271">MAEALIKERLPDVEINSAGIDALVGRSADKLAIELMGERRISIGGHRAQQLVAPFCTTADMILAMDDSQVAYIGKRYPTCRGKVFKLGKFSDFDIKDPYGGTRTDFEVCLDSIDRGVNEWVERIKLFN</sequence>
<protein>
    <recommendedName>
        <fullName evidence="2">protein-tyrosine-phosphatase</fullName>
        <ecNumber evidence="2">3.1.3.48</ecNumber>
    </recommendedName>
</protein>
<feature type="domain" description="Phosphotyrosine protein phosphatase I" evidence="6">
    <location>
        <begin position="1"/>
        <end position="123"/>
    </location>
</feature>
<dbReference type="InterPro" id="IPR017867">
    <property type="entry name" value="Tyr_phospatase_low_mol_wt"/>
</dbReference>
<dbReference type="SUPFAM" id="SSF52788">
    <property type="entry name" value="Phosphotyrosine protein phosphatases I"/>
    <property type="match status" value="1"/>
</dbReference>
<comment type="similarity">
    <text evidence="1">Belongs to the low molecular weight phosphotyrosine protein phosphatase family.</text>
</comment>
<accession>A0ABQ1NCC1</accession>
<name>A0ABQ1NCC1_9BURK</name>
<comment type="catalytic activity">
    <reaction evidence="5">
        <text>O-phospho-L-tyrosyl-[protein] + H2O = L-tyrosyl-[protein] + phosphate</text>
        <dbReference type="Rhea" id="RHEA:10684"/>
        <dbReference type="Rhea" id="RHEA-COMP:10136"/>
        <dbReference type="Rhea" id="RHEA-COMP:20101"/>
        <dbReference type="ChEBI" id="CHEBI:15377"/>
        <dbReference type="ChEBI" id="CHEBI:43474"/>
        <dbReference type="ChEBI" id="CHEBI:46858"/>
        <dbReference type="ChEBI" id="CHEBI:61978"/>
        <dbReference type="EC" id="3.1.3.48"/>
    </reaction>
</comment>
<dbReference type="PRINTS" id="PR00719">
    <property type="entry name" value="LMWPTPASE"/>
</dbReference>
<keyword evidence="4" id="KW-0904">Protein phosphatase</keyword>
<evidence type="ECO:0000256" key="5">
    <source>
        <dbReference type="ARBA" id="ARBA00051722"/>
    </source>
</evidence>
<evidence type="ECO:0000313" key="7">
    <source>
        <dbReference type="EMBL" id="GGC67978.1"/>
    </source>
</evidence>
<dbReference type="EC" id="3.1.3.48" evidence="2"/>
<dbReference type="Gene3D" id="3.40.50.2300">
    <property type="match status" value="1"/>
</dbReference>
<evidence type="ECO:0000313" key="8">
    <source>
        <dbReference type="Proteomes" id="UP000602004"/>
    </source>
</evidence>
<evidence type="ECO:0000259" key="6">
    <source>
        <dbReference type="SMART" id="SM00226"/>
    </source>
</evidence>
<evidence type="ECO:0000256" key="1">
    <source>
        <dbReference type="ARBA" id="ARBA00011063"/>
    </source>
</evidence>
<proteinExistence type="inferred from homology"/>
<keyword evidence="3" id="KW-0378">Hydrolase</keyword>
<dbReference type="InterPro" id="IPR036196">
    <property type="entry name" value="Ptyr_pPase_sf"/>
</dbReference>
<organism evidence="7 8">
    <name type="scientific">Paraburkholderia caffeinilytica</name>
    <dbReference type="NCBI Taxonomy" id="1761016"/>
    <lineage>
        <taxon>Bacteria</taxon>
        <taxon>Pseudomonadati</taxon>
        <taxon>Pseudomonadota</taxon>
        <taxon>Betaproteobacteria</taxon>
        <taxon>Burkholderiales</taxon>
        <taxon>Burkholderiaceae</taxon>
        <taxon>Paraburkholderia</taxon>
    </lineage>
</organism>
<reference evidence="8" key="1">
    <citation type="journal article" date="2019" name="Int. J. Syst. Evol. Microbiol.">
        <title>The Global Catalogue of Microorganisms (GCM) 10K type strain sequencing project: providing services to taxonomists for standard genome sequencing and annotation.</title>
        <authorList>
            <consortium name="The Broad Institute Genomics Platform"/>
            <consortium name="The Broad Institute Genome Sequencing Center for Infectious Disease"/>
            <person name="Wu L."/>
            <person name="Ma J."/>
        </authorList>
    </citation>
    <scope>NUCLEOTIDE SEQUENCE [LARGE SCALE GENOMIC DNA]</scope>
    <source>
        <strain evidence="8">CGMCC 1.15103</strain>
    </source>
</reference>
<dbReference type="SMART" id="SM00226">
    <property type="entry name" value="LMWPc"/>
    <property type="match status" value="1"/>
</dbReference>
<dbReference type="PANTHER" id="PTHR11717">
    <property type="entry name" value="LOW MOLECULAR WEIGHT PROTEIN TYROSINE PHOSPHATASE"/>
    <property type="match status" value="1"/>
</dbReference>
<comment type="caution">
    <text evidence="7">The sequence shown here is derived from an EMBL/GenBank/DDBJ whole genome shotgun (WGS) entry which is preliminary data.</text>
</comment>
<dbReference type="EMBL" id="BMHL01000017">
    <property type="protein sequence ID" value="GGC67978.1"/>
    <property type="molecule type" value="Genomic_DNA"/>
</dbReference>
<dbReference type="InterPro" id="IPR023485">
    <property type="entry name" value="Ptyr_pPase"/>
</dbReference>
<evidence type="ECO:0000256" key="4">
    <source>
        <dbReference type="ARBA" id="ARBA00022912"/>
    </source>
</evidence>